<accession>S8FUU3</accession>
<proteinExistence type="predicted"/>
<organism evidence="1 2">
    <name type="scientific">Fomitopsis schrenkii</name>
    <name type="common">Brown rot fungus</name>
    <dbReference type="NCBI Taxonomy" id="2126942"/>
    <lineage>
        <taxon>Eukaryota</taxon>
        <taxon>Fungi</taxon>
        <taxon>Dikarya</taxon>
        <taxon>Basidiomycota</taxon>
        <taxon>Agaricomycotina</taxon>
        <taxon>Agaricomycetes</taxon>
        <taxon>Polyporales</taxon>
        <taxon>Fomitopsis</taxon>
    </lineage>
</organism>
<dbReference type="eggNOG" id="ENOG502STIY">
    <property type="taxonomic scope" value="Eukaryota"/>
</dbReference>
<gene>
    <name evidence="1" type="ORF">FOMPIDRAFT_1029542</name>
</gene>
<dbReference type="OrthoDB" id="440424at2759"/>
<sequence>MTTILNGAVEATLDVAPETPAEFWERALSLGKFVQNYATSLVHDAAEKAEPEVALQIHHVYNTMQVIVSETEQLKTSIANLRGVSFNDVQHGIENVLIDLLEELKEQFPAPDHAPSHAERRGNVSLVLEKAEARLNRLGVWYGIPEQQLRVHFDPILKHIGDVVITLGDLAEQHPVLFETLMVAGIMLIIPESWFLRPLYRLFSMSPEGPVKGSVIAWAQRKFYGGLIPKGSWFSHLQRAAMKAGRWSDPVKKTIGGSIAVGVGIAGSMFAGCGR</sequence>
<dbReference type="InterPro" id="IPR038213">
    <property type="entry name" value="IFI6/IFI27-like_sf"/>
</dbReference>
<dbReference type="Gene3D" id="6.10.110.10">
    <property type="match status" value="1"/>
</dbReference>
<dbReference type="Proteomes" id="UP000015241">
    <property type="component" value="Unassembled WGS sequence"/>
</dbReference>
<dbReference type="AlphaFoldDB" id="S8FUU3"/>
<evidence type="ECO:0000313" key="1">
    <source>
        <dbReference type="EMBL" id="EPT02005.1"/>
    </source>
</evidence>
<protein>
    <submittedName>
        <fullName evidence="1">Uncharacterized protein</fullName>
    </submittedName>
</protein>
<evidence type="ECO:0000313" key="2">
    <source>
        <dbReference type="Proteomes" id="UP000015241"/>
    </source>
</evidence>
<keyword evidence="2" id="KW-1185">Reference proteome</keyword>
<dbReference type="EMBL" id="KE504138">
    <property type="protein sequence ID" value="EPT02005.1"/>
    <property type="molecule type" value="Genomic_DNA"/>
</dbReference>
<reference evidence="1 2" key="1">
    <citation type="journal article" date="2012" name="Science">
        <title>The Paleozoic origin of enzymatic lignin decomposition reconstructed from 31 fungal genomes.</title>
        <authorList>
            <person name="Floudas D."/>
            <person name="Binder M."/>
            <person name="Riley R."/>
            <person name="Barry K."/>
            <person name="Blanchette R.A."/>
            <person name="Henrissat B."/>
            <person name="Martinez A.T."/>
            <person name="Otillar R."/>
            <person name="Spatafora J.W."/>
            <person name="Yadav J.S."/>
            <person name="Aerts A."/>
            <person name="Benoit I."/>
            <person name="Boyd A."/>
            <person name="Carlson A."/>
            <person name="Copeland A."/>
            <person name="Coutinho P.M."/>
            <person name="de Vries R.P."/>
            <person name="Ferreira P."/>
            <person name="Findley K."/>
            <person name="Foster B."/>
            <person name="Gaskell J."/>
            <person name="Glotzer D."/>
            <person name="Gorecki P."/>
            <person name="Heitman J."/>
            <person name="Hesse C."/>
            <person name="Hori C."/>
            <person name="Igarashi K."/>
            <person name="Jurgens J.A."/>
            <person name="Kallen N."/>
            <person name="Kersten P."/>
            <person name="Kohler A."/>
            <person name="Kuees U."/>
            <person name="Kumar T.K.A."/>
            <person name="Kuo A."/>
            <person name="LaButti K."/>
            <person name="Larrondo L.F."/>
            <person name="Lindquist E."/>
            <person name="Ling A."/>
            <person name="Lombard V."/>
            <person name="Lucas S."/>
            <person name="Lundell T."/>
            <person name="Martin R."/>
            <person name="McLaughlin D.J."/>
            <person name="Morgenstern I."/>
            <person name="Morin E."/>
            <person name="Murat C."/>
            <person name="Nagy L.G."/>
            <person name="Nolan M."/>
            <person name="Ohm R.A."/>
            <person name="Patyshakuliyeva A."/>
            <person name="Rokas A."/>
            <person name="Ruiz-Duenas F.J."/>
            <person name="Sabat G."/>
            <person name="Salamov A."/>
            <person name="Samejima M."/>
            <person name="Schmutz J."/>
            <person name="Slot J.C."/>
            <person name="St John F."/>
            <person name="Stenlid J."/>
            <person name="Sun H."/>
            <person name="Sun S."/>
            <person name="Syed K."/>
            <person name="Tsang A."/>
            <person name="Wiebenga A."/>
            <person name="Young D."/>
            <person name="Pisabarro A."/>
            <person name="Eastwood D.C."/>
            <person name="Martin F."/>
            <person name="Cullen D."/>
            <person name="Grigoriev I.V."/>
            <person name="Hibbett D.S."/>
        </authorList>
    </citation>
    <scope>NUCLEOTIDE SEQUENCE</scope>
    <source>
        <strain evidence="2">FP-58527</strain>
    </source>
</reference>
<dbReference type="InParanoid" id="S8FUU3"/>
<dbReference type="HOGENOM" id="CLU_068522_0_0_1"/>
<name>S8FUU3_FOMSC</name>